<name>A0A392RBW8_9FABA</name>
<feature type="coiled-coil region" evidence="1">
    <location>
        <begin position="39"/>
        <end position="88"/>
    </location>
</feature>
<comment type="caution">
    <text evidence="2">The sequence shown here is derived from an EMBL/GenBank/DDBJ whole genome shotgun (WGS) entry which is preliminary data.</text>
</comment>
<reference evidence="2 3" key="1">
    <citation type="journal article" date="2018" name="Front. Plant Sci.">
        <title>Red Clover (Trifolium pratense) and Zigzag Clover (T. medium) - A Picture of Genomic Similarities and Differences.</title>
        <authorList>
            <person name="Dluhosova J."/>
            <person name="Istvanek J."/>
            <person name="Nedelnik J."/>
            <person name="Repkova J."/>
        </authorList>
    </citation>
    <scope>NUCLEOTIDE SEQUENCE [LARGE SCALE GENOMIC DNA]</scope>
    <source>
        <strain evidence="3">cv. 10/8</strain>
        <tissue evidence="2">Leaf</tissue>
    </source>
</reference>
<dbReference type="AlphaFoldDB" id="A0A392RBW8"/>
<accession>A0A392RBW8</accession>
<evidence type="ECO:0000256" key="1">
    <source>
        <dbReference type="SAM" id="Coils"/>
    </source>
</evidence>
<evidence type="ECO:0000313" key="3">
    <source>
        <dbReference type="Proteomes" id="UP000265520"/>
    </source>
</evidence>
<evidence type="ECO:0000313" key="2">
    <source>
        <dbReference type="EMBL" id="MCI33612.1"/>
    </source>
</evidence>
<keyword evidence="3" id="KW-1185">Reference proteome</keyword>
<proteinExistence type="predicted"/>
<sequence length="143" mass="15973">MATSELRKLALGYGVKGVVLTHLLSARQEKEASDARVRADRVEKTVADVESRYNEAKGKLLEEIEGLKRAKEDEAAKFKKEKDEALAKARTDHAGEVDMLKKKHAEEKALLERERTLLTLTRNAVIVSLAQAGRDMLALQEYA</sequence>
<feature type="non-terminal residue" evidence="2">
    <location>
        <position position="143"/>
    </location>
</feature>
<dbReference type="EMBL" id="LXQA010205839">
    <property type="protein sequence ID" value="MCI33612.1"/>
    <property type="molecule type" value="Genomic_DNA"/>
</dbReference>
<dbReference type="Proteomes" id="UP000265520">
    <property type="component" value="Unassembled WGS sequence"/>
</dbReference>
<protein>
    <submittedName>
        <fullName evidence="2">Uncharacterized protein</fullName>
    </submittedName>
</protein>
<organism evidence="2 3">
    <name type="scientific">Trifolium medium</name>
    <dbReference type="NCBI Taxonomy" id="97028"/>
    <lineage>
        <taxon>Eukaryota</taxon>
        <taxon>Viridiplantae</taxon>
        <taxon>Streptophyta</taxon>
        <taxon>Embryophyta</taxon>
        <taxon>Tracheophyta</taxon>
        <taxon>Spermatophyta</taxon>
        <taxon>Magnoliopsida</taxon>
        <taxon>eudicotyledons</taxon>
        <taxon>Gunneridae</taxon>
        <taxon>Pentapetalae</taxon>
        <taxon>rosids</taxon>
        <taxon>fabids</taxon>
        <taxon>Fabales</taxon>
        <taxon>Fabaceae</taxon>
        <taxon>Papilionoideae</taxon>
        <taxon>50 kb inversion clade</taxon>
        <taxon>NPAAA clade</taxon>
        <taxon>Hologalegina</taxon>
        <taxon>IRL clade</taxon>
        <taxon>Trifolieae</taxon>
        <taxon>Trifolium</taxon>
    </lineage>
</organism>
<keyword evidence="1" id="KW-0175">Coiled coil</keyword>